<feature type="domain" description="IgGFc-binding protein N-terminal" evidence="1">
    <location>
        <begin position="95"/>
        <end position="186"/>
    </location>
</feature>
<gene>
    <name evidence="2" type="ORF">MCOR_15308</name>
</gene>
<reference evidence="2 3" key="1">
    <citation type="submission" date="2020-06" db="EMBL/GenBank/DDBJ databases">
        <authorList>
            <person name="Li R."/>
            <person name="Bekaert M."/>
        </authorList>
    </citation>
    <scope>NUCLEOTIDE SEQUENCE [LARGE SCALE GENOMIC DNA]</scope>
    <source>
        <strain evidence="3">wild</strain>
    </source>
</reference>
<accession>A0A6J8B5L8</accession>
<evidence type="ECO:0000313" key="2">
    <source>
        <dbReference type="EMBL" id="CAC5379218.1"/>
    </source>
</evidence>
<dbReference type="Proteomes" id="UP000507470">
    <property type="component" value="Unassembled WGS sequence"/>
</dbReference>
<dbReference type="AlphaFoldDB" id="A0A6J8B5L8"/>
<evidence type="ECO:0000313" key="3">
    <source>
        <dbReference type="Proteomes" id="UP000507470"/>
    </source>
</evidence>
<protein>
    <recommendedName>
        <fullName evidence="1">IgGFc-binding protein N-terminal domain-containing protein</fullName>
    </recommendedName>
</protein>
<organism evidence="2 3">
    <name type="scientific">Mytilus coruscus</name>
    <name type="common">Sea mussel</name>
    <dbReference type="NCBI Taxonomy" id="42192"/>
    <lineage>
        <taxon>Eukaryota</taxon>
        <taxon>Metazoa</taxon>
        <taxon>Spiralia</taxon>
        <taxon>Lophotrochozoa</taxon>
        <taxon>Mollusca</taxon>
        <taxon>Bivalvia</taxon>
        <taxon>Autobranchia</taxon>
        <taxon>Pteriomorphia</taxon>
        <taxon>Mytilida</taxon>
        <taxon>Mytiloidea</taxon>
        <taxon>Mytilidae</taxon>
        <taxon>Mytilinae</taxon>
        <taxon>Mytilus</taxon>
    </lineage>
</organism>
<dbReference type="EMBL" id="CACVKT020002653">
    <property type="protein sequence ID" value="CAC5379218.1"/>
    <property type="molecule type" value="Genomic_DNA"/>
</dbReference>
<dbReference type="PANTHER" id="PTHR46534:SF1">
    <property type="entry name" value="IGGFC-BINDING PROTEIN N-TERMINAL DOMAIN-CONTAINING PROTEIN"/>
    <property type="match status" value="1"/>
</dbReference>
<keyword evidence="3" id="KW-1185">Reference proteome</keyword>
<dbReference type="InterPro" id="IPR035234">
    <property type="entry name" value="IgGFc-bd_N"/>
</dbReference>
<proteinExistence type="predicted"/>
<dbReference type="Pfam" id="PF17517">
    <property type="entry name" value="IgGFc_binding"/>
    <property type="match status" value="1"/>
</dbReference>
<dbReference type="PANTHER" id="PTHR46534">
    <property type="entry name" value="IGGFC_BINDING DOMAIN-CONTAINING PROTEIN"/>
    <property type="match status" value="1"/>
</dbReference>
<sequence length="186" mass="20631">MFPIQPRSSYSYNVQFIITADTPTDVDIISKYAEINRTVVITTGVAYIDIPTLAINLETGRTLITVMILAYQLITVVELFSKSYCKYNSPCESTSFIVLPFNKLGRQYSLTTYPKYHQNCGIMATATNTTSIIESASVLNISVQGATINPSQKFKLVLDYLKGFNVNTDTNLTGTKFNANKPIVVI</sequence>
<name>A0A6J8B5L8_MYTCO</name>
<dbReference type="OrthoDB" id="10427151at2759"/>
<evidence type="ECO:0000259" key="1">
    <source>
        <dbReference type="Pfam" id="PF17517"/>
    </source>
</evidence>